<keyword evidence="5" id="KW-0886">LTQ</keyword>
<name>A0A913XI01_EXADI</name>
<dbReference type="OrthoDB" id="547291at2759"/>
<keyword evidence="11" id="KW-0801">TPQ</keyword>
<dbReference type="InterPro" id="IPR013806">
    <property type="entry name" value="Kringle-like"/>
</dbReference>
<evidence type="ECO:0000256" key="4">
    <source>
        <dbReference type="ARBA" id="ARBA00007492"/>
    </source>
</evidence>
<dbReference type="InterPro" id="IPR001190">
    <property type="entry name" value="SRCR"/>
</dbReference>
<dbReference type="Gene3D" id="2.10.10.10">
    <property type="entry name" value="Fibronectin, type II, collagen-binding"/>
    <property type="match status" value="1"/>
</dbReference>
<evidence type="ECO:0000256" key="2">
    <source>
        <dbReference type="ARBA" id="ARBA00004167"/>
    </source>
</evidence>
<dbReference type="GO" id="GO:0005615">
    <property type="term" value="C:extracellular space"/>
    <property type="evidence" value="ECO:0007669"/>
    <property type="project" value="TreeGrafter"/>
</dbReference>
<dbReference type="PROSITE" id="PS00926">
    <property type="entry name" value="LYSYL_OXIDASE"/>
    <property type="match status" value="1"/>
</dbReference>
<keyword evidence="14" id="KW-0186">Copper</keyword>
<keyword evidence="7" id="KW-0812">Transmembrane</keyword>
<evidence type="ECO:0000256" key="18">
    <source>
        <dbReference type="ARBA" id="ARBA00038869"/>
    </source>
</evidence>
<evidence type="ECO:0000256" key="15">
    <source>
        <dbReference type="ARBA" id="ARBA00023136"/>
    </source>
</evidence>
<evidence type="ECO:0000256" key="5">
    <source>
        <dbReference type="ARBA" id="ARBA00022477"/>
    </source>
</evidence>
<dbReference type="Gene3D" id="3.10.250.10">
    <property type="entry name" value="SRCR-like domain"/>
    <property type="match status" value="1"/>
</dbReference>
<keyword evidence="9" id="KW-0732">Signal</keyword>
<evidence type="ECO:0000256" key="8">
    <source>
        <dbReference type="ARBA" id="ARBA00022723"/>
    </source>
</evidence>
<evidence type="ECO:0000313" key="25">
    <source>
        <dbReference type="Proteomes" id="UP000887567"/>
    </source>
</evidence>
<dbReference type="KEGG" id="epa:110243334"/>
<evidence type="ECO:0000256" key="3">
    <source>
        <dbReference type="ARBA" id="ARBA00004239"/>
    </source>
</evidence>
<keyword evidence="25" id="KW-1185">Reference proteome</keyword>
<keyword evidence="10" id="KW-0677">Repeat</keyword>
<keyword evidence="8" id="KW-0479">Metal-binding</keyword>
<reference evidence="24" key="1">
    <citation type="submission" date="2022-11" db="UniProtKB">
        <authorList>
            <consortium name="EnsemblMetazoa"/>
        </authorList>
    </citation>
    <scope>IDENTIFICATION</scope>
</reference>
<comment type="subcellular location">
    <subcellularLocation>
        <location evidence="2">Membrane</location>
        <topology evidence="2">Single-pass membrane protein</topology>
    </subcellularLocation>
    <subcellularLocation>
        <location evidence="3">Secreted</location>
        <location evidence="3">Extracellular space</location>
    </subcellularLocation>
</comment>
<dbReference type="GO" id="GO:0030199">
    <property type="term" value="P:collagen fibril organization"/>
    <property type="evidence" value="ECO:0007669"/>
    <property type="project" value="TreeGrafter"/>
</dbReference>
<evidence type="ECO:0000259" key="23">
    <source>
        <dbReference type="PROSITE" id="PS51092"/>
    </source>
</evidence>
<dbReference type="InterPro" id="IPR050912">
    <property type="entry name" value="LOX-like_protein"/>
</dbReference>
<evidence type="ECO:0000256" key="7">
    <source>
        <dbReference type="ARBA" id="ARBA00022692"/>
    </source>
</evidence>
<dbReference type="EnsemblMetazoa" id="XM_021049423.1">
    <property type="protein sequence ID" value="XP_020905082.1"/>
    <property type="gene ID" value="LOC110243334"/>
</dbReference>
<dbReference type="SMART" id="SM00202">
    <property type="entry name" value="SR"/>
    <property type="match status" value="1"/>
</dbReference>
<comment type="similarity">
    <text evidence="4">Belongs to the lysyl oxidase family.</text>
</comment>
<evidence type="ECO:0000256" key="13">
    <source>
        <dbReference type="ARBA" id="ARBA00023002"/>
    </source>
</evidence>
<accession>A0A913XI01</accession>
<feature type="disulfide bond" evidence="20">
    <location>
        <begin position="64"/>
        <end position="74"/>
    </location>
</feature>
<keyword evidence="17" id="KW-0325">Glycoprotein</keyword>
<proteinExistence type="inferred from homology"/>
<dbReference type="PROSITE" id="PS51092">
    <property type="entry name" value="FN2_2"/>
    <property type="match status" value="1"/>
</dbReference>
<comment type="caution">
    <text evidence="21">Lacks conserved residue(s) required for the propagation of feature annotation.</text>
</comment>
<dbReference type="Pfam" id="PF00040">
    <property type="entry name" value="fn2"/>
    <property type="match status" value="1"/>
</dbReference>
<keyword evidence="13" id="KW-0560">Oxidoreductase</keyword>
<organism evidence="24 25">
    <name type="scientific">Exaiptasia diaphana</name>
    <name type="common">Tropical sea anemone</name>
    <name type="synonym">Aiptasia pulchella</name>
    <dbReference type="NCBI Taxonomy" id="2652724"/>
    <lineage>
        <taxon>Eukaryota</taxon>
        <taxon>Metazoa</taxon>
        <taxon>Cnidaria</taxon>
        <taxon>Anthozoa</taxon>
        <taxon>Hexacorallia</taxon>
        <taxon>Actiniaria</taxon>
        <taxon>Aiptasiidae</taxon>
        <taxon>Exaiptasia</taxon>
    </lineage>
</organism>
<dbReference type="Pfam" id="PF00530">
    <property type="entry name" value="SRCR"/>
    <property type="match status" value="1"/>
</dbReference>
<dbReference type="InterPro" id="IPR019828">
    <property type="entry name" value="Lysyl_oxidase_CS"/>
</dbReference>
<evidence type="ECO:0000256" key="17">
    <source>
        <dbReference type="ARBA" id="ARBA00023180"/>
    </source>
</evidence>
<dbReference type="Pfam" id="PF01186">
    <property type="entry name" value="Lysyl_oxidase"/>
    <property type="match status" value="1"/>
</dbReference>
<dbReference type="SUPFAM" id="SSF57440">
    <property type="entry name" value="Kringle-like"/>
    <property type="match status" value="1"/>
</dbReference>
<dbReference type="FunFam" id="3.10.250.10:FF:000016">
    <property type="entry name" value="Scavenger receptor cysteine-rich protein type 12"/>
    <property type="match status" value="1"/>
</dbReference>
<dbReference type="AlphaFoldDB" id="A0A913XI01"/>
<dbReference type="GO" id="GO:0016020">
    <property type="term" value="C:membrane"/>
    <property type="evidence" value="ECO:0007669"/>
    <property type="project" value="UniProtKB-SubCell"/>
</dbReference>
<dbReference type="SMART" id="SM00059">
    <property type="entry name" value="FN2"/>
    <property type="match status" value="1"/>
</dbReference>
<keyword evidence="6" id="KW-0964">Secreted</keyword>
<evidence type="ECO:0000256" key="16">
    <source>
        <dbReference type="ARBA" id="ARBA00023157"/>
    </source>
</evidence>
<comment type="catalytic activity">
    <reaction evidence="19">
        <text>L-lysyl-[protein] + O2 + H2O = (S)-2-amino-6-oxohexanoyl-[protein] + H2O2 + NH4(+)</text>
        <dbReference type="Rhea" id="RHEA:24544"/>
        <dbReference type="Rhea" id="RHEA-COMP:9752"/>
        <dbReference type="Rhea" id="RHEA-COMP:12448"/>
        <dbReference type="ChEBI" id="CHEBI:15377"/>
        <dbReference type="ChEBI" id="CHEBI:15379"/>
        <dbReference type="ChEBI" id="CHEBI:16240"/>
        <dbReference type="ChEBI" id="CHEBI:28938"/>
        <dbReference type="ChEBI" id="CHEBI:29969"/>
        <dbReference type="ChEBI" id="CHEBI:131803"/>
        <dbReference type="EC" id="1.4.3.13"/>
    </reaction>
</comment>
<dbReference type="Proteomes" id="UP000887567">
    <property type="component" value="Unplaced"/>
</dbReference>
<dbReference type="InterPro" id="IPR001695">
    <property type="entry name" value="Lysyl_oxidase"/>
</dbReference>
<dbReference type="InterPro" id="IPR000562">
    <property type="entry name" value="FN_type2_dom"/>
</dbReference>
<dbReference type="GO" id="GO:0005507">
    <property type="term" value="F:copper ion binding"/>
    <property type="evidence" value="ECO:0007669"/>
    <property type="project" value="InterPro"/>
</dbReference>
<evidence type="ECO:0000256" key="12">
    <source>
        <dbReference type="ARBA" id="ARBA00022989"/>
    </source>
</evidence>
<dbReference type="RefSeq" id="XP_020905082.1">
    <property type="nucleotide sequence ID" value="XM_021049423.1"/>
</dbReference>
<protein>
    <recommendedName>
        <fullName evidence="18">protein-lysine 6-oxidase</fullName>
        <ecNumber evidence="18">1.4.3.13</ecNumber>
    </recommendedName>
</protein>
<evidence type="ECO:0000256" key="19">
    <source>
        <dbReference type="ARBA" id="ARBA00047861"/>
    </source>
</evidence>
<feature type="disulfide bond" evidence="20">
    <location>
        <begin position="20"/>
        <end position="84"/>
    </location>
</feature>
<feature type="disulfide bond" evidence="20">
    <location>
        <begin position="33"/>
        <end position="94"/>
    </location>
</feature>
<evidence type="ECO:0000259" key="22">
    <source>
        <dbReference type="PROSITE" id="PS50287"/>
    </source>
</evidence>
<evidence type="ECO:0000256" key="10">
    <source>
        <dbReference type="ARBA" id="ARBA00022737"/>
    </source>
</evidence>
<keyword evidence="16 20" id="KW-1015">Disulfide bond</keyword>
<dbReference type="InterPro" id="IPR036943">
    <property type="entry name" value="FN_type2_sf"/>
</dbReference>
<feature type="domain" description="SRCR" evidence="22">
    <location>
        <begin position="1"/>
        <end position="95"/>
    </location>
</feature>
<dbReference type="GO" id="GO:0004720">
    <property type="term" value="F:protein-lysine 6-oxidase activity"/>
    <property type="evidence" value="ECO:0007669"/>
    <property type="project" value="UniProtKB-EC"/>
</dbReference>
<evidence type="ECO:0000256" key="21">
    <source>
        <dbReference type="PROSITE-ProRule" id="PRU00479"/>
    </source>
</evidence>
<dbReference type="PRINTS" id="PR00013">
    <property type="entry name" value="FNTYPEII"/>
</dbReference>
<dbReference type="GeneID" id="110243334"/>
<evidence type="ECO:0000256" key="6">
    <source>
        <dbReference type="ARBA" id="ARBA00022525"/>
    </source>
</evidence>
<dbReference type="PROSITE" id="PS50287">
    <property type="entry name" value="SRCR_2"/>
    <property type="match status" value="1"/>
</dbReference>
<dbReference type="OMA" id="CSTSWSM"/>
<dbReference type="CDD" id="cd00062">
    <property type="entry name" value="FN2"/>
    <property type="match status" value="1"/>
</dbReference>
<dbReference type="PRINTS" id="PR00074">
    <property type="entry name" value="LYSYLOXIDASE"/>
</dbReference>
<dbReference type="PANTHER" id="PTHR45817:SF4">
    <property type="entry name" value="LYSYL OXIDASE-LIKE-RELATED"/>
    <property type="match status" value="1"/>
</dbReference>
<keyword evidence="15" id="KW-0472">Membrane</keyword>
<dbReference type="EC" id="1.4.3.13" evidence="18"/>
<keyword evidence="12" id="KW-1133">Transmembrane helix</keyword>
<feature type="domain" description="Fibronectin type-II" evidence="23">
    <location>
        <begin position="316"/>
        <end position="361"/>
    </location>
</feature>
<dbReference type="PANTHER" id="PTHR45817">
    <property type="entry name" value="LYSYL OXIDASE-LIKE-RELATED"/>
    <property type="match status" value="1"/>
</dbReference>
<evidence type="ECO:0000256" key="1">
    <source>
        <dbReference type="ARBA" id="ARBA00001935"/>
    </source>
</evidence>
<evidence type="ECO:0000256" key="14">
    <source>
        <dbReference type="ARBA" id="ARBA00023008"/>
    </source>
</evidence>
<dbReference type="InterPro" id="IPR036772">
    <property type="entry name" value="SRCR-like_dom_sf"/>
</dbReference>
<evidence type="ECO:0000256" key="20">
    <source>
        <dbReference type="PROSITE-ProRule" id="PRU00196"/>
    </source>
</evidence>
<sequence>MTKLEGYVEILDERGWGAVCAEDWGLEEAIVTCRELNLGYAREATKGNYFRRSKTSILYSDIECKIDDPTLSHCARQKSRNISCGNNLRAGVICVSAVPDLVVDVQALQESVNIDVAWLRHLRCAYEEKCLAESAASAWSSGADHHARRLLRFTTRIENRGLAPFRSNVPQSAWEWHSCHNHYHSMETFSTYKLLSRTSREQAAGHKASFCLEDTVCDKGLHKSFNCTNRGPQGISPNCYDIYKWNIDCQWIDVTDVPHGNFILRVTVNPERKVPESDYTNNIAKCWVYDYGNVAYTTDCHLESCESGYKTQGGNSNGACCVFPFKYNKKWHYKCIPNYWKELWCATTSNYSRDKKWGNCI</sequence>
<comment type="cofactor">
    <cofactor evidence="1">
        <name>Cu cation</name>
        <dbReference type="ChEBI" id="CHEBI:23378"/>
    </cofactor>
</comment>
<evidence type="ECO:0000313" key="24">
    <source>
        <dbReference type="EnsemblMetazoa" id="XP_020905082.1"/>
    </source>
</evidence>
<evidence type="ECO:0000256" key="9">
    <source>
        <dbReference type="ARBA" id="ARBA00022729"/>
    </source>
</evidence>
<dbReference type="SUPFAM" id="SSF56487">
    <property type="entry name" value="SRCR-like"/>
    <property type="match status" value="1"/>
</dbReference>
<evidence type="ECO:0000256" key="11">
    <source>
        <dbReference type="ARBA" id="ARBA00022772"/>
    </source>
</evidence>